<dbReference type="PANTHER" id="PTHR10264">
    <property type="entry name" value="BAND 7 PROTEIN-RELATED"/>
    <property type="match status" value="1"/>
</dbReference>
<dbReference type="PANTHER" id="PTHR10264:SF19">
    <property type="entry name" value="AT06885P-RELATED"/>
    <property type="match status" value="1"/>
</dbReference>
<gene>
    <name evidence="4" type="ORF">DLM65_14925</name>
</gene>
<sequence>MQTNRTLLQWRQLWRGALEPGIIAAIVGGSGALIVLASGLRVIREYQRGVVLRLGRRGPLLEPGLRYILPLGVDRLTKVDLRSAPLEVPPHEVITHDGVPVRVSAAVHLQVLNPLLAVTRVVDYKRSTAQLVHAALRDVVAGNGLRELLLNGEAIRDALARFVDVRTEPWGIRVTSVDIEEVVLPEAMQRAMARQAELRGAPVERPTPGDDADFARKLEATAALLADQPHDVQVRFLQALSEIRSTDSTVVVVPLPAELVQPFVDLQGHALAAPATAAPVPDEVQQAQGQQS</sequence>
<dbReference type="AlphaFoldDB" id="A0A2W6A2D8"/>
<dbReference type="InterPro" id="IPR001107">
    <property type="entry name" value="Band_7"/>
</dbReference>
<dbReference type="PRINTS" id="PR00721">
    <property type="entry name" value="STOMATIN"/>
</dbReference>
<name>A0A2W6A2D8_9BACT</name>
<dbReference type="InterPro" id="IPR036013">
    <property type="entry name" value="Band_7/SPFH_dom_sf"/>
</dbReference>
<evidence type="ECO:0000256" key="1">
    <source>
        <dbReference type="ARBA" id="ARBA00008164"/>
    </source>
</evidence>
<reference evidence="4 5" key="1">
    <citation type="journal article" date="2017" name="Nature">
        <title>Atmospheric trace gases support primary production in Antarctic desert surface soil.</title>
        <authorList>
            <person name="Ji M."/>
            <person name="Greening C."/>
            <person name="Vanwonterghem I."/>
            <person name="Carere C.R."/>
            <person name="Bay S.K."/>
            <person name="Steen J.A."/>
            <person name="Montgomery K."/>
            <person name="Lines T."/>
            <person name="Beardall J."/>
            <person name="van Dorst J."/>
            <person name="Snape I."/>
            <person name="Stott M.B."/>
            <person name="Hugenholtz P."/>
            <person name="Ferrari B.C."/>
        </authorList>
    </citation>
    <scope>NUCLEOTIDE SEQUENCE [LARGE SCALE GENOMIC DNA]</scope>
    <source>
        <strain evidence="4">RRmetagenome_bin12</strain>
    </source>
</reference>
<evidence type="ECO:0000256" key="2">
    <source>
        <dbReference type="SAM" id="Phobius"/>
    </source>
</evidence>
<dbReference type="Pfam" id="PF01145">
    <property type="entry name" value="Band_7"/>
    <property type="match status" value="1"/>
</dbReference>
<keyword evidence="2" id="KW-1133">Transmembrane helix</keyword>
<dbReference type="Gene3D" id="3.30.479.30">
    <property type="entry name" value="Band 7 domain"/>
    <property type="match status" value="1"/>
</dbReference>
<dbReference type="Proteomes" id="UP000248724">
    <property type="component" value="Unassembled WGS sequence"/>
</dbReference>
<protein>
    <recommendedName>
        <fullName evidence="3">Band 7 domain-containing protein</fullName>
    </recommendedName>
</protein>
<comment type="similarity">
    <text evidence="1">Belongs to the band 7/mec-2 family.</text>
</comment>
<dbReference type="EMBL" id="QHBU01000282">
    <property type="protein sequence ID" value="PZR77794.1"/>
    <property type="molecule type" value="Genomic_DNA"/>
</dbReference>
<evidence type="ECO:0000259" key="3">
    <source>
        <dbReference type="SMART" id="SM00244"/>
    </source>
</evidence>
<keyword evidence="2" id="KW-0812">Transmembrane</keyword>
<dbReference type="SMART" id="SM00244">
    <property type="entry name" value="PHB"/>
    <property type="match status" value="1"/>
</dbReference>
<organism evidence="4 5">
    <name type="scientific">Candidatus Aeolococcus gillhamiae</name>
    <dbReference type="NCBI Taxonomy" id="3127015"/>
    <lineage>
        <taxon>Bacteria</taxon>
        <taxon>Bacillati</taxon>
        <taxon>Candidatus Dormiibacterota</taxon>
        <taxon>Candidatus Dormibacteria</taxon>
        <taxon>Candidatus Aeolococcales</taxon>
        <taxon>Candidatus Aeolococcaceae</taxon>
        <taxon>Candidatus Aeolococcus</taxon>
    </lineage>
</organism>
<evidence type="ECO:0000313" key="5">
    <source>
        <dbReference type="Proteomes" id="UP000248724"/>
    </source>
</evidence>
<feature type="domain" description="Band 7" evidence="3">
    <location>
        <begin position="38"/>
        <end position="196"/>
    </location>
</feature>
<dbReference type="FunFam" id="3.30.479.30:FF:000004">
    <property type="entry name" value="Putative membrane protease family, stomatin"/>
    <property type="match status" value="1"/>
</dbReference>
<dbReference type="InterPro" id="IPR001972">
    <property type="entry name" value="Stomatin_HflK_fam"/>
</dbReference>
<dbReference type="GO" id="GO:0098552">
    <property type="term" value="C:side of membrane"/>
    <property type="evidence" value="ECO:0007669"/>
    <property type="project" value="UniProtKB-ARBA"/>
</dbReference>
<evidence type="ECO:0000313" key="4">
    <source>
        <dbReference type="EMBL" id="PZR77794.1"/>
    </source>
</evidence>
<feature type="transmembrane region" description="Helical" evidence="2">
    <location>
        <begin position="20"/>
        <end position="43"/>
    </location>
</feature>
<dbReference type="GO" id="GO:0005886">
    <property type="term" value="C:plasma membrane"/>
    <property type="evidence" value="ECO:0007669"/>
    <property type="project" value="InterPro"/>
</dbReference>
<dbReference type="InterPro" id="IPR043202">
    <property type="entry name" value="Band-7_stomatin-like"/>
</dbReference>
<proteinExistence type="inferred from homology"/>
<dbReference type="SUPFAM" id="SSF117892">
    <property type="entry name" value="Band 7/SPFH domain"/>
    <property type="match status" value="1"/>
</dbReference>
<keyword evidence="2" id="KW-0472">Membrane</keyword>
<accession>A0A2W6A2D8</accession>
<comment type="caution">
    <text evidence="4">The sequence shown here is derived from an EMBL/GenBank/DDBJ whole genome shotgun (WGS) entry which is preliminary data.</text>
</comment>